<proteinExistence type="predicted"/>
<evidence type="ECO:0000313" key="2">
    <source>
        <dbReference type="Proteomes" id="UP000199506"/>
    </source>
</evidence>
<gene>
    <name evidence="1" type="ORF">SAMN05216439_0627</name>
</gene>
<accession>A0A1H7FEG8</accession>
<name>A0A1H7FEG8_9EURY</name>
<dbReference type="Proteomes" id="UP000199506">
    <property type="component" value="Unassembled WGS sequence"/>
</dbReference>
<dbReference type="STRING" id="190974.SAMN05216439_0627"/>
<reference evidence="1 2" key="1">
    <citation type="submission" date="2016-10" db="EMBL/GenBank/DDBJ databases">
        <authorList>
            <person name="de Groot N.N."/>
        </authorList>
    </citation>
    <scope>NUCLEOTIDE SEQUENCE [LARGE SCALE GENOMIC DNA]</scope>
    <source>
        <strain evidence="1 2">DSM 11978</strain>
    </source>
</reference>
<dbReference type="OrthoDB" id="33422at2157"/>
<evidence type="ECO:0000313" key="1">
    <source>
        <dbReference type="EMBL" id="SEK22792.1"/>
    </source>
</evidence>
<dbReference type="EMBL" id="FOAK01000001">
    <property type="protein sequence ID" value="SEK22792.1"/>
    <property type="molecule type" value="Genomic_DNA"/>
</dbReference>
<dbReference type="AlphaFoldDB" id="A0A1H7FEG8"/>
<protein>
    <submittedName>
        <fullName evidence="1">Uncharacterized protein</fullName>
    </submittedName>
</protein>
<organism evidence="1 2">
    <name type="scientific">Methanobrevibacter gottschalkii</name>
    <dbReference type="NCBI Taxonomy" id="190974"/>
    <lineage>
        <taxon>Archaea</taxon>
        <taxon>Methanobacteriati</taxon>
        <taxon>Methanobacteriota</taxon>
        <taxon>Methanomada group</taxon>
        <taxon>Methanobacteria</taxon>
        <taxon>Methanobacteriales</taxon>
        <taxon>Methanobacteriaceae</taxon>
        <taxon>Methanobrevibacter</taxon>
    </lineage>
</organism>
<sequence>MDLMFDISGIGGEKDEFSTSKRDVLKFLKIIGVDSRFISYTPNKIYINNLRFSKFSRKRQTTFNKQYPEIEVVRNSLFQKICSKSSKHLALEIKPNSVVLMPKDNFIVELIMEPYTRKYGVKLVYEGKHDFIVNPLILDDQVNDIFEGIFDGVGLNFNMESGEIYPLINVPLEWINSFLEMDGQKLIENKNKNELAISFSEFLEDVAPQYKENVVKAAEFIEKKLETEQ</sequence>